<dbReference type="EMBL" id="FONV01000003">
    <property type="protein sequence ID" value="SFE74394.1"/>
    <property type="molecule type" value="Genomic_DNA"/>
</dbReference>
<protein>
    <submittedName>
        <fullName evidence="3">4-oxalomesaconate tautomerase</fullName>
    </submittedName>
</protein>
<dbReference type="Pfam" id="PF04303">
    <property type="entry name" value="PrpF"/>
    <property type="match status" value="1"/>
</dbReference>
<dbReference type="Proteomes" id="UP000199645">
    <property type="component" value="Unassembled WGS sequence"/>
</dbReference>
<dbReference type="PANTHER" id="PTHR43709">
    <property type="entry name" value="ACONITATE ISOMERASE-RELATED"/>
    <property type="match status" value="1"/>
</dbReference>
<comment type="similarity">
    <text evidence="1">Belongs to the PrpF family.</text>
</comment>
<proteinExistence type="inferred from homology"/>
<gene>
    <name evidence="3" type="ORF">SAMN05421541_103343</name>
</gene>
<name>A0A1I2D1K7_9ACTN</name>
<dbReference type="InterPro" id="IPR007400">
    <property type="entry name" value="PrpF-like"/>
</dbReference>
<keyword evidence="2" id="KW-0413">Isomerase</keyword>
<evidence type="ECO:0000313" key="3">
    <source>
        <dbReference type="EMBL" id="SFE74394.1"/>
    </source>
</evidence>
<dbReference type="SUPFAM" id="SSF54506">
    <property type="entry name" value="Diaminopimelate epimerase-like"/>
    <property type="match status" value="2"/>
</dbReference>
<sequence length="320" mass="32909">MAQGIPVQVLRGGRSRGAYFLAGDLPADPAERDRLLSRLADWPGPPAARIAVVGPCADGTADVDYRFLLVTGETVTEPRPCGDLLAGVGPFAVERGLVPVTGDTTAVRVRMPATGARASVHVTTPGGRPAYTGDTAVSGVPGTAARVLIEFGDAATLPTGRVADDLDGVPVTVVGDGVPIVLAEAAAFGVTGHETPARLEYDERLRHRVDRLRRLATDLTGAVPGMCLLAPPAGGGSLATRTFRPHRVHAAIGFRAAIGVGAAATLPGSVAARLLRPADRAVVPPDVLRLEHPTGFLDVVPGPAAVSTARLVLDGRVFAR</sequence>
<dbReference type="AlphaFoldDB" id="A0A1I2D1K7"/>
<organism evidence="3 4">
    <name type="scientific">Actinoplanes philippinensis</name>
    <dbReference type="NCBI Taxonomy" id="35752"/>
    <lineage>
        <taxon>Bacteria</taxon>
        <taxon>Bacillati</taxon>
        <taxon>Actinomycetota</taxon>
        <taxon>Actinomycetes</taxon>
        <taxon>Micromonosporales</taxon>
        <taxon>Micromonosporaceae</taxon>
        <taxon>Actinoplanes</taxon>
    </lineage>
</organism>
<evidence type="ECO:0000256" key="2">
    <source>
        <dbReference type="ARBA" id="ARBA00023235"/>
    </source>
</evidence>
<dbReference type="OrthoDB" id="9779763at2"/>
<evidence type="ECO:0000313" key="4">
    <source>
        <dbReference type="Proteomes" id="UP000199645"/>
    </source>
</evidence>
<dbReference type="STRING" id="35752.SAMN05421541_103343"/>
<reference evidence="3 4" key="1">
    <citation type="submission" date="2016-10" db="EMBL/GenBank/DDBJ databases">
        <authorList>
            <person name="de Groot N.N."/>
        </authorList>
    </citation>
    <scope>NUCLEOTIDE SEQUENCE [LARGE SCALE GENOMIC DNA]</scope>
    <source>
        <strain evidence="3 4">DSM 43019</strain>
    </source>
</reference>
<dbReference type="Gene3D" id="3.10.310.10">
    <property type="entry name" value="Diaminopimelate Epimerase, Chain A, domain 1"/>
    <property type="match status" value="2"/>
</dbReference>
<dbReference type="RefSeq" id="WP_093611841.1">
    <property type="nucleotide sequence ID" value="NZ_BOMT01000005.1"/>
</dbReference>
<dbReference type="PANTHER" id="PTHR43709:SF3">
    <property type="entry name" value="ISOMERASE YBHH-RELATED"/>
    <property type="match status" value="1"/>
</dbReference>
<keyword evidence="4" id="KW-1185">Reference proteome</keyword>
<evidence type="ECO:0000256" key="1">
    <source>
        <dbReference type="ARBA" id="ARBA00007673"/>
    </source>
</evidence>
<dbReference type="GO" id="GO:0016853">
    <property type="term" value="F:isomerase activity"/>
    <property type="evidence" value="ECO:0007669"/>
    <property type="project" value="UniProtKB-KW"/>
</dbReference>
<accession>A0A1I2D1K7</accession>